<evidence type="ECO:0000256" key="1">
    <source>
        <dbReference type="ARBA" id="ARBA00001933"/>
    </source>
</evidence>
<evidence type="ECO:0000256" key="2">
    <source>
        <dbReference type="ARBA" id="ARBA00009077"/>
    </source>
</evidence>
<keyword evidence="4 8" id="KW-0456">Lyase</keyword>
<evidence type="ECO:0000256" key="6">
    <source>
        <dbReference type="PIRSR" id="PIRSR001434-2"/>
    </source>
</evidence>
<dbReference type="EC" id="4.4.1.8" evidence="8"/>
<accession>A0A840VLW3</accession>
<dbReference type="GO" id="GO:0030170">
    <property type="term" value="F:pyridoxal phosphate binding"/>
    <property type="evidence" value="ECO:0007669"/>
    <property type="project" value="InterPro"/>
</dbReference>
<proteinExistence type="inferred from homology"/>
<feature type="modified residue" description="N6-(pyridoxal phosphate)lysine" evidence="6">
    <location>
        <position position="207"/>
    </location>
</feature>
<protein>
    <submittedName>
        <fullName evidence="8">Cystathionine beta-lyase</fullName>
        <ecNumber evidence="8">4.4.1.8</ecNumber>
    </submittedName>
</protein>
<dbReference type="SUPFAM" id="SSF53383">
    <property type="entry name" value="PLP-dependent transferases"/>
    <property type="match status" value="1"/>
</dbReference>
<dbReference type="GO" id="GO:0019346">
    <property type="term" value="P:transsulfuration"/>
    <property type="evidence" value="ECO:0007669"/>
    <property type="project" value="InterPro"/>
</dbReference>
<dbReference type="InterPro" id="IPR015424">
    <property type="entry name" value="PyrdxlP-dep_Trfase"/>
</dbReference>
<dbReference type="PIRSF" id="PIRSF001434">
    <property type="entry name" value="CGS"/>
    <property type="match status" value="1"/>
</dbReference>
<dbReference type="FunFam" id="3.40.640.10:FF:000046">
    <property type="entry name" value="Cystathionine gamma-lyase"/>
    <property type="match status" value="1"/>
</dbReference>
<comment type="cofactor">
    <cofactor evidence="1 7">
        <name>pyridoxal 5'-phosphate</name>
        <dbReference type="ChEBI" id="CHEBI:597326"/>
    </cofactor>
</comment>
<keyword evidence="3 6" id="KW-0663">Pyridoxal phosphate</keyword>
<evidence type="ECO:0000256" key="7">
    <source>
        <dbReference type="RuleBase" id="RU362118"/>
    </source>
</evidence>
<dbReference type="InterPro" id="IPR015422">
    <property type="entry name" value="PyrdxlP-dep_Trfase_small"/>
</dbReference>
<dbReference type="Pfam" id="PF01053">
    <property type="entry name" value="Cys_Met_Meta_PP"/>
    <property type="match status" value="1"/>
</dbReference>
<comment type="catalytic activity">
    <reaction evidence="5">
        <text>L,L-cystathionine + H2O = L-homocysteine + pyruvate + NH4(+)</text>
        <dbReference type="Rhea" id="RHEA:13965"/>
        <dbReference type="ChEBI" id="CHEBI:15361"/>
        <dbReference type="ChEBI" id="CHEBI:15377"/>
        <dbReference type="ChEBI" id="CHEBI:28938"/>
        <dbReference type="ChEBI" id="CHEBI:58161"/>
        <dbReference type="ChEBI" id="CHEBI:58199"/>
    </reaction>
</comment>
<dbReference type="GO" id="GO:0019450">
    <property type="term" value="P:L-cysteine catabolic process to pyruvate"/>
    <property type="evidence" value="ECO:0007669"/>
    <property type="project" value="TreeGrafter"/>
</dbReference>
<dbReference type="PANTHER" id="PTHR43500:SF1">
    <property type="entry name" value="CYSTATHIONINE BETA-LYASE-RELATED"/>
    <property type="match status" value="1"/>
</dbReference>
<dbReference type="NCBIfam" id="TIGR01324">
    <property type="entry name" value="cysta_beta_ly_B"/>
    <property type="match status" value="1"/>
</dbReference>
<organism evidence="8 9">
    <name type="scientific">Acidocella aromatica</name>
    <dbReference type="NCBI Taxonomy" id="1303579"/>
    <lineage>
        <taxon>Bacteria</taxon>
        <taxon>Pseudomonadati</taxon>
        <taxon>Pseudomonadota</taxon>
        <taxon>Alphaproteobacteria</taxon>
        <taxon>Acetobacterales</taxon>
        <taxon>Acidocellaceae</taxon>
        <taxon>Acidocella</taxon>
    </lineage>
</organism>
<name>A0A840VLW3_9PROT</name>
<keyword evidence="9" id="KW-1185">Reference proteome</keyword>
<dbReference type="AlphaFoldDB" id="A0A840VLW3"/>
<dbReference type="InterPro" id="IPR006233">
    <property type="entry name" value="Cys_b_lyase_bac"/>
</dbReference>
<dbReference type="Gene3D" id="3.90.1150.10">
    <property type="entry name" value="Aspartate Aminotransferase, domain 1"/>
    <property type="match status" value="1"/>
</dbReference>
<gene>
    <name evidence="8" type="ORF">HNP71_001438</name>
</gene>
<evidence type="ECO:0000256" key="3">
    <source>
        <dbReference type="ARBA" id="ARBA00022898"/>
    </source>
</evidence>
<dbReference type="InterPro" id="IPR000277">
    <property type="entry name" value="Cys/Met-Metab_PyrdxlP-dep_enz"/>
</dbReference>
<dbReference type="Gene3D" id="3.40.640.10">
    <property type="entry name" value="Type I PLP-dependent aspartate aminotransferase-like (Major domain)"/>
    <property type="match status" value="1"/>
</dbReference>
<comment type="caution">
    <text evidence="8">The sequence shown here is derived from an EMBL/GenBank/DDBJ whole genome shotgun (WGS) entry which is preliminary data.</text>
</comment>
<dbReference type="Proteomes" id="UP000553706">
    <property type="component" value="Unassembled WGS sequence"/>
</dbReference>
<dbReference type="RefSeq" id="WP_183266199.1">
    <property type="nucleotide sequence ID" value="NZ_JACHFJ010000005.1"/>
</dbReference>
<sequence>MAKKIETALVHAGRRPTKDYGFVNPKLARGSTVLYPDMETKLAIGKRIFEPVDIYGLCGNETHFALEAAIAEVEGGSHAQVTGSGLSAITVPLLAYLKAGDHLLVPDSVYGPTRTFCDGMLRRYGVETSYYDPSITPTALEALFRPNTRVLFTESPGSHTFEVQDIPTLAEIAHARGAKVFLDNTWGIHHFQPFTKGVDVSIQALTKYPGGHSDIILGAVVVNSEEDWRWLRLGALELGNYASPDDCWLALRGLRTLHVRLKAQEAAGLKVANWLAERPEVARVLHPALPSCPGHEFFLRDFTGSCGLFGIAFQPQFSPEAVMRFIDSLQLFGIGASWGGYESLVLPTTGTIRRSEGTGVFEGPMARFHIGLENVDDLIEDLEQGLAALRAA</sequence>
<dbReference type="EMBL" id="JACHFJ010000005">
    <property type="protein sequence ID" value="MBB5373179.1"/>
    <property type="molecule type" value="Genomic_DNA"/>
</dbReference>
<evidence type="ECO:0000256" key="4">
    <source>
        <dbReference type="ARBA" id="ARBA00023239"/>
    </source>
</evidence>
<evidence type="ECO:0000256" key="5">
    <source>
        <dbReference type="ARBA" id="ARBA00047517"/>
    </source>
</evidence>
<reference evidence="8 9" key="1">
    <citation type="submission" date="2020-08" db="EMBL/GenBank/DDBJ databases">
        <title>Genomic Encyclopedia of Type Strains, Phase IV (KMG-IV): sequencing the most valuable type-strain genomes for metagenomic binning, comparative biology and taxonomic classification.</title>
        <authorList>
            <person name="Goeker M."/>
        </authorList>
    </citation>
    <scope>NUCLEOTIDE SEQUENCE [LARGE SCALE GENOMIC DNA]</scope>
    <source>
        <strain evidence="8 9">DSM 27026</strain>
    </source>
</reference>
<evidence type="ECO:0000313" key="9">
    <source>
        <dbReference type="Proteomes" id="UP000553706"/>
    </source>
</evidence>
<comment type="similarity">
    <text evidence="2 7">Belongs to the trans-sulfuration enzymes family.</text>
</comment>
<dbReference type="GO" id="GO:0047804">
    <property type="term" value="F:cysteine-S-conjugate beta-lyase activity"/>
    <property type="evidence" value="ECO:0007669"/>
    <property type="project" value="InterPro"/>
</dbReference>
<dbReference type="InterPro" id="IPR015421">
    <property type="entry name" value="PyrdxlP-dep_Trfase_major"/>
</dbReference>
<evidence type="ECO:0000313" key="8">
    <source>
        <dbReference type="EMBL" id="MBB5373179.1"/>
    </source>
</evidence>
<dbReference type="PANTHER" id="PTHR43500">
    <property type="entry name" value="CYSTATHIONINE BETA-LYASE-RELATED"/>
    <property type="match status" value="1"/>
</dbReference>